<keyword evidence="2" id="KW-1185">Reference proteome</keyword>
<proteinExistence type="predicted"/>
<protein>
    <submittedName>
        <fullName evidence="1">Uncharacterized protein</fullName>
    </submittedName>
</protein>
<sequence>MSTLWEGPPVPLLKCPLCGKAPWPAAQVSTLWSYPLAAQLSIAHLSIALISNAQSGGPNLFLGPTMTHEIAKAVQLRST</sequence>
<evidence type="ECO:0000313" key="2">
    <source>
        <dbReference type="Proteomes" id="UP000005239"/>
    </source>
</evidence>
<reference evidence="2" key="1">
    <citation type="journal article" date="2008" name="Nat. Genet.">
        <title>The Pristionchus pacificus genome provides a unique perspective on nematode lifestyle and parasitism.</title>
        <authorList>
            <person name="Dieterich C."/>
            <person name="Clifton S.W."/>
            <person name="Schuster L.N."/>
            <person name="Chinwalla A."/>
            <person name="Delehaunty K."/>
            <person name="Dinkelacker I."/>
            <person name="Fulton L."/>
            <person name="Fulton R."/>
            <person name="Godfrey J."/>
            <person name="Minx P."/>
            <person name="Mitreva M."/>
            <person name="Roeseler W."/>
            <person name="Tian H."/>
            <person name="Witte H."/>
            <person name="Yang S.P."/>
            <person name="Wilson R.K."/>
            <person name="Sommer R.J."/>
        </authorList>
    </citation>
    <scope>NUCLEOTIDE SEQUENCE [LARGE SCALE GENOMIC DNA]</scope>
    <source>
        <strain evidence="2">PS312</strain>
    </source>
</reference>
<dbReference type="Proteomes" id="UP000005239">
    <property type="component" value="Unassembled WGS sequence"/>
</dbReference>
<name>A0A2A6D246_PRIPA</name>
<dbReference type="EnsemblMetazoa" id="PPA34369.1">
    <property type="protein sequence ID" value="PPA34369.1"/>
    <property type="gene ID" value="WBGene00272738"/>
</dbReference>
<gene>
    <name evidence="1" type="primary">WBGene00272738</name>
</gene>
<accession>A0A8R1UN54</accession>
<organism evidence="1 2">
    <name type="scientific">Pristionchus pacificus</name>
    <name type="common">Parasitic nematode worm</name>
    <dbReference type="NCBI Taxonomy" id="54126"/>
    <lineage>
        <taxon>Eukaryota</taxon>
        <taxon>Metazoa</taxon>
        <taxon>Ecdysozoa</taxon>
        <taxon>Nematoda</taxon>
        <taxon>Chromadorea</taxon>
        <taxon>Rhabditida</taxon>
        <taxon>Rhabditina</taxon>
        <taxon>Diplogasteromorpha</taxon>
        <taxon>Diplogasteroidea</taxon>
        <taxon>Neodiplogasteridae</taxon>
        <taxon>Pristionchus</taxon>
    </lineage>
</organism>
<evidence type="ECO:0000313" key="1">
    <source>
        <dbReference type="EnsemblMetazoa" id="PPA34369.1"/>
    </source>
</evidence>
<dbReference type="AlphaFoldDB" id="A0A2A6D246"/>
<accession>A0A2A6D246</accession>
<reference evidence="1" key="2">
    <citation type="submission" date="2022-06" db="UniProtKB">
        <authorList>
            <consortium name="EnsemblMetazoa"/>
        </authorList>
    </citation>
    <scope>IDENTIFICATION</scope>
    <source>
        <strain evidence="1">PS312</strain>
    </source>
</reference>